<evidence type="ECO:0000256" key="2">
    <source>
        <dbReference type="RuleBase" id="RU003616"/>
    </source>
</evidence>
<dbReference type="PROSITE" id="PS01031">
    <property type="entry name" value="SHSP"/>
    <property type="match status" value="1"/>
</dbReference>
<feature type="compositionally biased region" description="Basic and acidic residues" evidence="3">
    <location>
        <begin position="347"/>
        <end position="358"/>
    </location>
</feature>
<comment type="similarity">
    <text evidence="1 2">Belongs to the small heat shock protein (HSP20) family.</text>
</comment>
<organism evidence="6 7">
    <name type="scientific">Brassica campestris</name>
    <name type="common">Field mustard</name>
    <dbReference type="NCBI Taxonomy" id="3711"/>
    <lineage>
        <taxon>Eukaryota</taxon>
        <taxon>Viridiplantae</taxon>
        <taxon>Streptophyta</taxon>
        <taxon>Embryophyta</taxon>
        <taxon>Tracheophyta</taxon>
        <taxon>Spermatophyta</taxon>
        <taxon>Magnoliopsida</taxon>
        <taxon>eudicotyledons</taxon>
        <taxon>Gunneridae</taxon>
        <taxon>Pentapetalae</taxon>
        <taxon>rosids</taxon>
        <taxon>malvids</taxon>
        <taxon>Brassicales</taxon>
        <taxon>Brassicaceae</taxon>
        <taxon>Brassiceae</taxon>
        <taxon>Brassica</taxon>
    </lineage>
</organism>
<evidence type="ECO:0000259" key="5">
    <source>
        <dbReference type="PROSITE" id="PS01031"/>
    </source>
</evidence>
<dbReference type="EMBL" id="CM010632">
    <property type="protein sequence ID" value="RID64036.1"/>
    <property type="molecule type" value="Genomic_DNA"/>
</dbReference>
<feature type="compositionally biased region" description="Basic and acidic residues" evidence="3">
    <location>
        <begin position="162"/>
        <end position="222"/>
    </location>
</feature>
<dbReference type="InterPro" id="IPR008978">
    <property type="entry name" value="HSP20-like_chaperone"/>
</dbReference>
<feature type="compositionally biased region" description="Basic and acidic residues" evidence="3">
    <location>
        <begin position="284"/>
        <end position="340"/>
    </location>
</feature>
<reference evidence="6 7" key="1">
    <citation type="submission" date="2018-06" db="EMBL/GenBank/DDBJ databases">
        <title>WGS assembly of Brassica rapa FPsc.</title>
        <authorList>
            <person name="Bowman J."/>
            <person name="Kohchi T."/>
            <person name="Yamato K."/>
            <person name="Jenkins J."/>
            <person name="Shu S."/>
            <person name="Ishizaki K."/>
            <person name="Yamaoka S."/>
            <person name="Nishihama R."/>
            <person name="Nakamura Y."/>
            <person name="Berger F."/>
            <person name="Adam C."/>
            <person name="Aki S."/>
            <person name="Althoff F."/>
            <person name="Araki T."/>
            <person name="Arteaga-Vazquez M."/>
            <person name="Balasubrmanian S."/>
            <person name="Bauer D."/>
            <person name="Boehm C."/>
            <person name="Briginshaw L."/>
            <person name="Caballero-Perez J."/>
            <person name="Catarino B."/>
            <person name="Chen F."/>
            <person name="Chiyoda S."/>
            <person name="Chovatia M."/>
            <person name="Davies K."/>
            <person name="Delmans M."/>
            <person name="Demura T."/>
            <person name="Dierschke T."/>
            <person name="Dolan L."/>
            <person name="Dorantes-Acosta A."/>
            <person name="Eklund D."/>
            <person name="Florent S."/>
            <person name="Flores-Sandoval E."/>
            <person name="Fujiyama A."/>
            <person name="Fukuzawa H."/>
            <person name="Galik B."/>
            <person name="Grimanelli D."/>
            <person name="Grimwood J."/>
            <person name="Grossniklaus U."/>
            <person name="Hamada T."/>
            <person name="Haseloff J."/>
            <person name="Hetherington A."/>
            <person name="Higo A."/>
            <person name="Hirakawa Y."/>
            <person name="Hundley H."/>
            <person name="Ikeda Y."/>
            <person name="Inoue K."/>
            <person name="Inoue S."/>
            <person name="Ishida S."/>
            <person name="Jia Q."/>
            <person name="Kakita M."/>
            <person name="Kanazawa T."/>
            <person name="Kawai Y."/>
            <person name="Kawashima T."/>
            <person name="Kennedy M."/>
            <person name="Kinose K."/>
            <person name="Kinoshita T."/>
            <person name="Kohara Y."/>
            <person name="Koide E."/>
            <person name="Komatsu K."/>
            <person name="Kopischke S."/>
            <person name="Kubo M."/>
            <person name="Kyozuka J."/>
            <person name="Lagercrantz U."/>
            <person name="Lin S."/>
            <person name="Lindquist E."/>
            <person name="Lipzen A."/>
            <person name="Lu C."/>
            <person name="Luna E."/>
            <person name="Martienssen R."/>
            <person name="Minamino N."/>
            <person name="Mizutani M."/>
            <person name="Mizutani M."/>
            <person name="Mochizuki N."/>
            <person name="Monte I."/>
            <person name="Mosher R."/>
            <person name="Nagasaki H."/>
            <person name="Nakagami H."/>
            <person name="Naramoto S."/>
            <person name="Nishitani K."/>
            <person name="Ohtani M."/>
            <person name="Okamoto T."/>
            <person name="Okumura M."/>
            <person name="Phillips J."/>
            <person name="Pollak B."/>
            <person name="Reinders A."/>
            <person name="Roevekamp M."/>
            <person name="Sano R."/>
            <person name="Sawa S."/>
            <person name="Schmid M."/>
            <person name="Shirakawa M."/>
            <person name="Solano R."/>
            <person name="Spunde A."/>
            <person name="Suetsugu N."/>
            <person name="Sugano S."/>
            <person name="Sugiyama A."/>
            <person name="Sun R."/>
            <person name="Suzuki Y."/>
            <person name="Takenaka M."/>
            <person name="Takezawa D."/>
            <person name="Tomogane H."/>
            <person name="Tsuzuki M."/>
            <person name="Ueda T."/>
            <person name="Umeda M."/>
            <person name="Ward J."/>
            <person name="Watanabe Y."/>
            <person name="Yazaki K."/>
            <person name="Yokoyama R."/>
            <person name="Yoshitake Y."/>
            <person name="Yotsui I."/>
            <person name="Zachgo S."/>
            <person name="Schmutz J."/>
        </authorList>
    </citation>
    <scope>NUCLEOTIDE SEQUENCE [LARGE SCALE GENOMIC DNA]</scope>
    <source>
        <strain evidence="7">cv. B-3</strain>
    </source>
</reference>
<evidence type="ECO:0000256" key="1">
    <source>
        <dbReference type="PROSITE-ProRule" id="PRU00285"/>
    </source>
</evidence>
<feature type="compositionally biased region" description="Basic and acidic residues" evidence="3">
    <location>
        <begin position="424"/>
        <end position="440"/>
    </location>
</feature>
<feature type="region of interest" description="Disordered" evidence="3">
    <location>
        <begin position="400"/>
        <end position="473"/>
    </location>
</feature>
<feature type="transmembrane region" description="Helical" evidence="4">
    <location>
        <begin position="478"/>
        <end position="504"/>
    </location>
</feature>
<dbReference type="Pfam" id="PF00011">
    <property type="entry name" value="HSP20"/>
    <property type="match status" value="1"/>
</dbReference>
<keyword evidence="4" id="KW-0472">Membrane</keyword>
<keyword evidence="4" id="KW-0812">Transmembrane</keyword>
<dbReference type="Gene3D" id="2.60.40.790">
    <property type="match status" value="1"/>
</dbReference>
<evidence type="ECO:0000313" key="6">
    <source>
        <dbReference type="EMBL" id="RID64036.1"/>
    </source>
</evidence>
<name>A0A397ZLV5_BRACM</name>
<evidence type="ECO:0000256" key="4">
    <source>
        <dbReference type="SAM" id="Phobius"/>
    </source>
</evidence>
<evidence type="ECO:0000256" key="3">
    <source>
        <dbReference type="SAM" id="MobiDB-lite"/>
    </source>
</evidence>
<protein>
    <recommendedName>
        <fullName evidence="5">SHSP domain-containing protein</fullName>
    </recommendedName>
</protein>
<gene>
    <name evidence="6" type="ORF">BRARA_E02995</name>
</gene>
<feature type="region of interest" description="Disordered" evidence="3">
    <location>
        <begin position="1"/>
        <end position="20"/>
    </location>
</feature>
<dbReference type="SUPFAM" id="SSF49764">
    <property type="entry name" value="HSP20-like chaperones"/>
    <property type="match status" value="1"/>
</dbReference>
<keyword evidence="4" id="KW-1133">Transmembrane helix</keyword>
<dbReference type="InterPro" id="IPR002068">
    <property type="entry name" value="A-crystallin/Hsp20_dom"/>
</dbReference>
<feature type="compositionally biased region" description="Basic and acidic residues" evidence="3">
    <location>
        <begin position="255"/>
        <end position="275"/>
    </location>
</feature>
<feature type="region of interest" description="Disordered" evidence="3">
    <location>
        <begin position="114"/>
        <end position="384"/>
    </location>
</feature>
<feature type="compositionally biased region" description="Basic and acidic residues" evidence="3">
    <location>
        <begin position="114"/>
        <end position="123"/>
    </location>
</feature>
<dbReference type="CDD" id="cd06464">
    <property type="entry name" value="ACD_sHsps-like"/>
    <property type="match status" value="1"/>
</dbReference>
<sequence length="508" mass="56394">MLRRPRPGGGRHPPPLAPTVSNFKPRAQWSTLESSMFLNVNLPGFYMDQIKITKDERARTINIEGQRPLSTQTRARFNEVYRVPESCDMTKLSTSFSHGLLTIEFPVIAESEKAGKLAHDKGKTVQRPNHEGNSGTGPDVSSVRRSRLSDKENQVGTSQDKAGPREKKEEPKTYKSVVEGKREVPTTSRVKTEQKVKEGEASPSLGRKEHAKQEKVVEKKEIPQMSRQKTVQKVKDEEARGRPTVGGSVKAKVPAQEEKVMERKTEQKVKPERITKLPAIGGSSEHKVHAKAEKVVERKGNGEIGQKLKEERKTGLGQKKEEKHTKPAVGDEARRSEKEISALNQSKPEHKTKERVERTSLNVHGNMITKNDEKMVGDKVSKGEIQEKVREKKIEEANLVKETIDPKDNPQVVEPNKVDSGGPVKKESTIGGEDKEKMVEKSSGSDTVPLLVQGQKETKMDPPAAEGSGLEKEESHKYGISLVNVGVASLVIMVFGACLFVPLVKMFL</sequence>
<dbReference type="AlphaFoldDB" id="A0A397ZLV5"/>
<dbReference type="Proteomes" id="UP000264353">
    <property type="component" value="Chromosome A5"/>
</dbReference>
<feature type="compositionally biased region" description="Basic and acidic residues" evidence="3">
    <location>
        <begin position="370"/>
        <end position="384"/>
    </location>
</feature>
<evidence type="ECO:0000313" key="7">
    <source>
        <dbReference type="Proteomes" id="UP000264353"/>
    </source>
</evidence>
<proteinExistence type="inferred from homology"/>
<accession>A0A397ZLV5</accession>
<feature type="domain" description="SHSP" evidence="5">
    <location>
        <begin position="18"/>
        <end position="128"/>
    </location>
</feature>